<gene>
    <name evidence="2" type="ORF">SAMN05660776_3174</name>
</gene>
<name>A0A1T5EEM4_9FLAO</name>
<reference evidence="3" key="1">
    <citation type="submission" date="2017-02" db="EMBL/GenBank/DDBJ databases">
        <authorList>
            <person name="Varghese N."/>
            <person name="Submissions S."/>
        </authorList>
    </citation>
    <scope>NUCLEOTIDE SEQUENCE [LARGE SCALE GENOMIC DNA]</scope>
    <source>
        <strain evidence="3">DSM 23405</strain>
    </source>
</reference>
<dbReference type="EMBL" id="FUYY01000009">
    <property type="protein sequence ID" value="SKB82376.1"/>
    <property type="molecule type" value="Genomic_DNA"/>
</dbReference>
<sequence>MKRLVLIFCFTLIGTAAMQAQSGLRVGANIGLPVGDIEEASNFQIGADLAYMVSVADMLYLGPKVGYTRFFIEDLDTELGDFEIDDPAFLPIAATGRVSLARGFFFGADLGYAVGLNDGNDGGFYYKPQIGYNFGKIGLMVSYTGISVDGGSFDAINLGVEFGL</sequence>
<accession>A0A1T5EEM4</accession>
<dbReference type="STRING" id="241145.SAMN05660776_3174"/>
<evidence type="ECO:0000313" key="2">
    <source>
        <dbReference type="EMBL" id="SKB82376.1"/>
    </source>
</evidence>
<dbReference type="OrthoDB" id="1492374at2"/>
<dbReference type="AlphaFoldDB" id="A0A1T5EEM4"/>
<feature type="chain" id="PRO_5012188435" description="Outer membrane protein beta-barrel domain-containing protein" evidence="1">
    <location>
        <begin position="21"/>
        <end position="164"/>
    </location>
</feature>
<organism evidence="2 3">
    <name type="scientific">Salegentibacter holothuriorum</name>
    <dbReference type="NCBI Taxonomy" id="241145"/>
    <lineage>
        <taxon>Bacteria</taxon>
        <taxon>Pseudomonadati</taxon>
        <taxon>Bacteroidota</taxon>
        <taxon>Flavobacteriia</taxon>
        <taxon>Flavobacteriales</taxon>
        <taxon>Flavobacteriaceae</taxon>
        <taxon>Salegentibacter</taxon>
    </lineage>
</organism>
<evidence type="ECO:0008006" key="4">
    <source>
        <dbReference type="Google" id="ProtNLM"/>
    </source>
</evidence>
<evidence type="ECO:0000313" key="3">
    <source>
        <dbReference type="Proteomes" id="UP000190230"/>
    </source>
</evidence>
<dbReference type="Proteomes" id="UP000190230">
    <property type="component" value="Unassembled WGS sequence"/>
</dbReference>
<evidence type="ECO:0000256" key="1">
    <source>
        <dbReference type="SAM" id="SignalP"/>
    </source>
</evidence>
<dbReference type="RefSeq" id="WP_079721997.1">
    <property type="nucleotide sequence ID" value="NZ_FUYY01000009.1"/>
</dbReference>
<feature type="signal peptide" evidence="1">
    <location>
        <begin position="1"/>
        <end position="20"/>
    </location>
</feature>
<protein>
    <recommendedName>
        <fullName evidence="4">Outer membrane protein beta-barrel domain-containing protein</fullName>
    </recommendedName>
</protein>
<keyword evidence="3" id="KW-1185">Reference proteome</keyword>
<proteinExistence type="predicted"/>
<keyword evidence="1" id="KW-0732">Signal</keyword>